<dbReference type="Proteomes" id="UP000282731">
    <property type="component" value="Chromosome"/>
</dbReference>
<dbReference type="RefSeq" id="WP_101570673.1">
    <property type="nucleotide sequence ID" value="NZ_CP025331.1"/>
</dbReference>
<evidence type="ECO:0000313" key="3">
    <source>
        <dbReference type="Proteomes" id="UP000234289"/>
    </source>
</evidence>
<sequence>MSWVGKAEDHASAHHTYEHLGYGENMRIHKVFVEGAKWQRDQLRTDEAVERMAQGILATFAEVIEAQDRRLPPTTDVQRRHAEKYARAAIKALVGEESRP</sequence>
<reference evidence="2" key="2">
    <citation type="submission" date="2017-03" db="EMBL/GenBank/DDBJ databases">
        <authorList>
            <person name="Afonso C.L."/>
            <person name="Miller P.J."/>
            <person name="Scott M.A."/>
            <person name="Spackman E."/>
            <person name="Goraichik I."/>
            <person name="Dimitrov K.M."/>
            <person name="Suarez D.L."/>
            <person name="Swayne D.E."/>
        </authorList>
    </citation>
    <scope>NUCLEOTIDE SEQUENCE [LARGE SCALE GENOMIC DNA]</scope>
    <source>
        <strain evidence="2">CNRZ 920</strain>
    </source>
</reference>
<reference evidence="1 4" key="3">
    <citation type="submission" date="2017-12" db="EMBL/GenBank/DDBJ databases">
        <authorList>
            <person name="Levesque S."/>
        </authorList>
    </citation>
    <scope>NUCLEOTIDE SEQUENCE [LARGE SCALE GENOMIC DNA]</scope>
    <source>
        <strain evidence="1 4">SMQ-1420</strain>
    </source>
</reference>
<dbReference type="GeneID" id="60905337"/>
<evidence type="ECO:0000313" key="4">
    <source>
        <dbReference type="Proteomes" id="UP000282731"/>
    </source>
</evidence>
<dbReference type="AlphaFoldDB" id="A0A2H1I1R0"/>
<accession>A0A2H1I1R0</accession>
<evidence type="ECO:0000313" key="1">
    <source>
        <dbReference type="EMBL" id="AZT96422.1"/>
    </source>
</evidence>
<reference evidence="3" key="1">
    <citation type="submission" date="2017-03" db="EMBL/GenBank/DDBJ databases">
        <authorList>
            <person name="Monnet C."/>
        </authorList>
    </citation>
    <scope>NUCLEOTIDE SEQUENCE [LARGE SCALE GENOMIC DNA]</scope>
    <source>
        <strain evidence="3">CNRZ 920</strain>
    </source>
</reference>
<gene>
    <name evidence="2" type="ORF">BAUR920_00608</name>
    <name evidence="1" type="ORF">CXR27_04865</name>
</gene>
<organism evidence="2 3">
    <name type="scientific">Brevibacterium aurantiacum</name>
    <dbReference type="NCBI Taxonomy" id="273384"/>
    <lineage>
        <taxon>Bacteria</taxon>
        <taxon>Bacillati</taxon>
        <taxon>Actinomycetota</taxon>
        <taxon>Actinomycetes</taxon>
        <taxon>Micrococcales</taxon>
        <taxon>Brevibacteriaceae</taxon>
        <taxon>Brevibacterium</taxon>
    </lineage>
</organism>
<proteinExistence type="predicted"/>
<name>A0A2H1I1R0_BREAU</name>
<protein>
    <submittedName>
        <fullName evidence="2">Uncharacterized protein</fullName>
    </submittedName>
</protein>
<dbReference type="EMBL" id="FXZG01000002">
    <property type="protein sequence ID" value="SMX69098.1"/>
    <property type="molecule type" value="Genomic_DNA"/>
</dbReference>
<dbReference type="EMBL" id="CP025334">
    <property type="protein sequence ID" value="AZT96422.1"/>
    <property type="molecule type" value="Genomic_DNA"/>
</dbReference>
<evidence type="ECO:0000313" key="2">
    <source>
        <dbReference type="EMBL" id="SMX69098.1"/>
    </source>
</evidence>
<dbReference type="Proteomes" id="UP000234289">
    <property type="component" value="Unassembled WGS sequence"/>
</dbReference>
<reference evidence="1 4" key="4">
    <citation type="submission" date="2019-01" db="EMBL/GenBank/DDBJ databases">
        <title>Comparative genomic analysis of Brevibacterium aurantiacum sheds light on its evolution and its adaptation to smear-ripened cheeses.</title>
        <authorList>
            <person name="Moineau S."/>
        </authorList>
    </citation>
    <scope>NUCLEOTIDE SEQUENCE [LARGE SCALE GENOMIC DNA]</scope>
    <source>
        <strain evidence="1 4">SMQ-1420</strain>
    </source>
</reference>